<organism evidence="2 3">
    <name type="scientific">Aquirufa antheringensis</name>
    <dbReference type="NCBI Taxonomy" id="2516559"/>
    <lineage>
        <taxon>Bacteria</taxon>
        <taxon>Pseudomonadati</taxon>
        <taxon>Bacteroidota</taxon>
        <taxon>Cytophagia</taxon>
        <taxon>Cytophagales</taxon>
        <taxon>Flectobacillaceae</taxon>
        <taxon>Aquirufa</taxon>
    </lineage>
</organism>
<dbReference type="PANTHER" id="PTHR42658:SF1">
    <property type="entry name" value="HYDROLASE TATD"/>
    <property type="match status" value="1"/>
</dbReference>
<dbReference type="Gene3D" id="3.20.20.140">
    <property type="entry name" value="Metal-dependent hydrolases"/>
    <property type="match status" value="1"/>
</dbReference>
<keyword evidence="3" id="KW-1185">Reference proteome</keyword>
<keyword evidence="2" id="KW-0378">Hydrolase</keyword>
<dbReference type="RefSeq" id="WP_130923068.1">
    <property type="nucleotide sequence ID" value="NZ_JAANOL010000002.1"/>
</dbReference>
<sequence length="339" mass="37848">MCQNPNEPKLNPSHFEGSTEEKQTAQEVEGGFAAYTQGMKFFDPHVHMTSRTTDDYQALADAGVVAIIEPAFWLGQPRTGLASFKDYFASLVGWERFRSSQFGIKHYCTIGLNSREANNEALAEEVMEILPLFLQKEGVVGVGEIGFDDQTAAEEKYYRAQLELAKEMRLPVQVHTPHRDKKKGTERSMAIALEHGLAPHMVVIDHNNEETVKSVLDQGFYAAFTIYPFTKMGNERMVEIVKQYGSERIMVNSAADWGISDPLAIPKTAALMKIKGISDADIQKVTYQNALDSFAQSGQINEKDFIDGLEIDQSLKFNGNTVLRGGQAPRVDKNSIFIR</sequence>
<dbReference type="SUPFAM" id="SSF51556">
    <property type="entry name" value="Metallo-dependent hydrolases"/>
    <property type="match status" value="1"/>
</dbReference>
<reference evidence="2 3" key="1">
    <citation type="submission" date="2019-02" db="EMBL/GenBank/DDBJ databases">
        <title>Genome of a new Bacteroidetes strain.</title>
        <authorList>
            <person name="Pitt A."/>
        </authorList>
    </citation>
    <scope>NUCLEOTIDE SEQUENCE [LARGE SCALE GENOMIC DNA]</scope>
    <source>
        <strain evidence="2 3">103A-SOEBACH</strain>
    </source>
</reference>
<evidence type="ECO:0000313" key="3">
    <source>
        <dbReference type="Proteomes" id="UP000293583"/>
    </source>
</evidence>
<dbReference type="EMBL" id="SEWY01000002">
    <property type="protein sequence ID" value="TBH74662.1"/>
    <property type="molecule type" value="Genomic_DNA"/>
</dbReference>
<dbReference type="OrthoDB" id="9783157at2"/>
<protein>
    <submittedName>
        <fullName evidence="2">Hydrolase TatD</fullName>
    </submittedName>
</protein>
<dbReference type="AlphaFoldDB" id="A0A4Q9BEL2"/>
<gene>
    <name evidence="2" type="ORF">EWU20_05820</name>
</gene>
<dbReference type="Pfam" id="PF01026">
    <property type="entry name" value="TatD_DNase"/>
    <property type="match status" value="1"/>
</dbReference>
<dbReference type="Proteomes" id="UP000293583">
    <property type="component" value="Unassembled WGS sequence"/>
</dbReference>
<evidence type="ECO:0000256" key="1">
    <source>
        <dbReference type="SAM" id="MobiDB-lite"/>
    </source>
</evidence>
<evidence type="ECO:0000313" key="2">
    <source>
        <dbReference type="EMBL" id="TBH74662.1"/>
    </source>
</evidence>
<name>A0A4Q9BEL2_9BACT</name>
<dbReference type="InterPro" id="IPR001130">
    <property type="entry name" value="TatD-like"/>
</dbReference>
<comment type="caution">
    <text evidence="2">The sequence shown here is derived from an EMBL/GenBank/DDBJ whole genome shotgun (WGS) entry which is preliminary data.</text>
</comment>
<accession>A0A4Q9BEL2</accession>
<dbReference type="GO" id="GO:0016788">
    <property type="term" value="F:hydrolase activity, acting on ester bonds"/>
    <property type="evidence" value="ECO:0007669"/>
    <property type="project" value="InterPro"/>
</dbReference>
<feature type="region of interest" description="Disordered" evidence="1">
    <location>
        <begin position="1"/>
        <end position="20"/>
    </location>
</feature>
<dbReference type="InterPro" id="IPR012022">
    <property type="entry name" value="UCP005295"/>
</dbReference>
<dbReference type="InterPro" id="IPR032466">
    <property type="entry name" value="Metal_Hydrolase"/>
</dbReference>
<proteinExistence type="predicted"/>
<dbReference type="PANTHER" id="PTHR42658">
    <property type="entry name" value="HYDROLASE TATD"/>
    <property type="match status" value="1"/>
</dbReference>